<evidence type="ECO:0000256" key="2">
    <source>
        <dbReference type="SAM" id="MobiDB-lite"/>
    </source>
</evidence>
<dbReference type="InterPro" id="IPR014756">
    <property type="entry name" value="Ig_E-set"/>
</dbReference>
<dbReference type="SUPFAM" id="SSF81296">
    <property type="entry name" value="E set domains"/>
    <property type="match status" value="1"/>
</dbReference>
<evidence type="ECO:0000259" key="3">
    <source>
        <dbReference type="Pfam" id="PF16561"/>
    </source>
</evidence>
<dbReference type="AlphaFoldDB" id="A0A841H266"/>
<dbReference type="PANTHER" id="PTHR10343">
    <property type="entry name" value="5'-AMP-ACTIVATED PROTEIN KINASE , BETA SUBUNIT"/>
    <property type="match status" value="1"/>
</dbReference>
<proteinExistence type="inferred from homology"/>
<dbReference type="Gene3D" id="2.60.40.10">
    <property type="entry name" value="Immunoglobulins"/>
    <property type="match status" value="1"/>
</dbReference>
<comment type="similarity">
    <text evidence="1">Belongs to the 5'-AMP-activated protein kinase beta subunit family.</text>
</comment>
<dbReference type="Pfam" id="PF16561">
    <property type="entry name" value="AMPK1_CBM"/>
    <property type="match status" value="1"/>
</dbReference>
<feature type="domain" description="AMP-activated protein kinase glycogen-binding" evidence="3">
    <location>
        <begin position="131"/>
        <end position="208"/>
    </location>
</feature>
<keyword evidence="5" id="KW-1185">Reference proteome</keyword>
<accession>A0A841H266</accession>
<dbReference type="Proteomes" id="UP000582837">
    <property type="component" value="Unassembled WGS sequence"/>
</dbReference>
<dbReference type="RefSeq" id="WP_170034778.1">
    <property type="nucleotide sequence ID" value="NZ_JABDTL010000001.1"/>
</dbReference>
<evidence type="ECO:0000313" key="4">
    <source>
        <dbReference type="EMBL" id="MBB6072072.1"/>
    </source>
</evidence>
<dbReference type="InterPro" id="IPR050827">
    <property type="entry name" value="CRP1_MDG1_kinase"/>
</dbReference>
<organism evidence="4 5">
    <name type="scientific">Longimicrobium terrae</name>
    <dbReference type="NCBI Taxonomy" id="1639882"/>
    <lineage>
        <taxon>Bacteria</taxon>
        <taxon>Pseudomonadati</taxon>
        <taxon>Gemmatimonadota</taxon>
        <taxon>Longimicrobiia</taxon>
        <taxon>Longimicrobiales</taxon>
        <taxon>Longimicrobiaceae</taxon>
        <taxon>Longimicrobium</taxon>
    </lineage>
</organism>
<feature type="region of interest" description="Disordered" evidence="2">
    <location>
        <begin position="193"/>
        <end position="216"/>
    </location>
</feature>
<comment type="caution">
    <text evidence="4">The sequence shown here is derived from an EMBL/GenBank/DDBJ whole genome shotgun (WGS) entry which is preliminary data.</text>
</comment>
<sequence length="216" mass="23067">MTERIHRALDGELAPDALTVEERARAEALGRAMDRIAAPLRAAPVPDLAARVMAALPAQGLRRTGWRAAAAWLWTPRPVRLRPAYALGSGLCAAALAIVAVPALRDEGPAPVRIVQAGPDRVTSSDPLVYVQFRLETSARQVALAGSFTGWQPSLRLRQTEPGVWTALVPLHAGVHDYVFVVDGDRWVADPHAPQVDDSFGGTNSRISLPPVSASA</sequence>
<protein>
    <recommendedName>
        <fullName evidence="3">AMP-activated protein kinase glycogen-binding domain-containing protein</fullName>
    </recommendedName>
</protein>
<name>A0A841H266_9BACT</name>
<evidence type="ECO:0000256" key="1">
    <source>
        <dbReference type="ARBA" id="ARBA00010926"/>
    </source>
</evidence>
<gene>
    <name evidence="4" type="ORF">HNQ61_003733</name>
</gene>
<dbReference type="PANTHER" id="PTHR10343:SF84">
    <property type="entry name" value="5'-AMP-ACTIVATED PROTEIN KINASE SUBUNIT BETA-1"/>
    <property type="match status" value="1"/>
</dbReference>
<reference evidence="4 5" key="1">
    <citation type="submission" date="2020-08" db="EMBL/GenBank/DDBJ databases">
        <title>Genomic Encyclopedia of Type Strains, Phase IV (KMG-IV): sequencing the most valuable type-strain genomes for metagenomic binning, comparative biology and taxonomic classification.</title>
        <authorList>
            <person name="Goeker M."/>
        </authorList>
    </citation>
    <scope>NUCLEOTIDE SEQUENCE [LARGE SCALE GENOMIC DNA]</scope>
    <source>
        <strain evidence="4 5">DSM 29007</strain>
    </source>
</reference>
<dbReference type="CDD" id="cd02859">
    <property type="entry name" value="E_set_AMPKbeta_like_N"/>
    <property type="match status" value="1"/>
</dbReference>
<dbReference type="InterPro" id="IPR013783">
    <property type="entry name" value="Ig-like_fold"/>
</dbReference>
<dbReference type="EMBL" id="JACHIA010000012">
    <property type="protein sequence ID" value="MBB6072072.1"/>
    <property type="molecule type" value="Genomic_DNA"/>
</dbReference>
<dbReference type="InterPro" id="IPR032640">
    <property type="entry name" value="AMPK1_CBM"/>
</dbReference>
<evidence type="ECO:0000313" key="5">
    <source>
        <dbReference type="Proteomes" id="UP000582837"/>
    </source>
</evidence>